<comment type="caution">
    <text evidence="1">The sequence shown here is derived from an EMBL/GenBank/DDBJ whole genome shotgun (WGS) entry which is preliminary data.</text>
</comment>
<evidence type="ECO:0000313" key="2">
    <source>
        <dbReference type="Proteomes" id="UP001314263"/>
    </source>
</evidence>
<dbReference type="Proteomes" id="UP001314263">
    <property type="component" value="Unassembled WGS sequence"/>
</dbReference>
<sequence>MDLPRLVVDRILLHLTDVDALYSVHMARETLTTVIDMCPPEWRRELHAEFLCRVKPPPRQDPGFSVKNSTRYLVPQSVAGKIANKHKGKRVSRLRLTAMRKWLLEQHGSAVAWKAAQIVSLSKKSRCVWTAESLMEVMPSVVHLLAKNLDVPESFLRRLQIFDEPMQMALLDGEATPAATKRLLDFMLSTDFPGKDECILLQRHVLSGDDAVQREYMNLAIGKLATLSEDAAGMKELLEELSPDRADVMTAFAKELGTYHSILQDQHDVIVDYIRGAETWSAETRLALMDQIRVRSNEVEWQRVRDELEEAGISEEDEEHASSWLYKSCMPWISEEPDFFISTIKHYMAFEDSLADDDIEPVVTTDGQADIVCDGVGLRQLSDDTWDEVGRLISSDHDFDGAAELCQYVFFQFSELRAALQACGLEYRHDSELCRAYVERGDGDLDRIVGTMKEMDFFVKSTEYSAIVSTLRDRRNHYRMTAHAESALAKKVALLSHTGEPPEFLRALADDAVALQDANGIYEKIRATEPCSGRWNVCADCRDAYDISDSDESDDSSRDW</sequence>
<gene>
    <name evidence="1" type="ORF">CVIRNUC_003460</name>
</gene>
<dbReference type="AlphaFoldDB" id="A0AAV1I1R0"/>
<protein>
    <submittedName>
        <fullName evidence="1">Uncharacterized protein</fullName>
    </submittedName>
</protein>
<reference evidence="1 2" key="1">
    <citation type="submission" date="2023-10" db="EMBL/GenBank/DDBJ databases">
        <authorList>
            <person name="Maclean D."/>
            <person name="Macfadyen A."/>
        </authorList>
    </citation>
    <scope>NUCLEOTIDE SEQUENCE [LARGE SCALE GENOMIC DNA]</scope>
</reference>
<accession>A0AAV1I1R0</accession>
<evidence type="ECO:0000313" key="1">
    <source>
        <dbReference type="EMBL" id="CAK0767427.1"/>
    </source>
</evidence>
<organism evidence="1 2">
    <name type="scientific">Coccomyxa viridis</name>
    <dbReference type="NCBI Taxonomy" id="1274662"/>
    <lineage>
        <taxon>Eukaryota</taxon>
        <taxon>Viridiplantae</taxon>
        <taxon>Chlorophyta</taxon>
        <taxon>core chlorophytes</taxon>
        <taxon>Trebouxiophyceae</taxon>
        <taxon>Trebouxiophyceae incertae sedis</taxon>
        <taxon>Coccomyxaceae</taxon>
        <taxon>Coccomyxa</taxon>
    </lineage>
</organism>
<name>A0AAV1I1R0_9CHLO</name>
<dbReference type="EMBL" id="CAUYUE010000004">
    <property type="protein sequence ID" value="CAK0767427.1"/>
    <property type="molecule type" value="Genomic_DNA"/>
</dbReference>
<proteinExistence type="predicted"/>
<keyword evidence="2" id="KW-1185">Reference proteome</keyword>